<reference evidence="5 6" key="1">
    <citation type="submission" date="2024-09" db="EMBL/GenBank/DDBJ databases">
        <authorList>
            <person name="Sun Q."/>
            <person name="Mori K."/>
        </authorList>
    </citation>
    <scope>NUCLEOTIDE SEQUENCE [LARGE SCALE GENOMIC DNA]</scope>
    <source>
        <strain evidence="5 6">CECT 7682</strain>
    </source>
</reference>
<evidence type="ECO:0000256" key="2">
    <source>
        <dbReference type="ARBA" id="ARBA00009865"/>
    </source>
</evidence>
<dbReference type="InterPro" id="IPR023296">
    <property type="entry name" value="Glyco_hydro_beta-prop_sf"/>
</dbReference>
<keyword evidence="3 5" id="KW-0378">Hydrolase</keyword>
<dbReference type="GO" id="GO:0016787">
    <property type="term" value="F:hydrolase activity"/>
    <property type="evidence" value="ECO:0007669"/>
    <property type="project" value="UniProtKB-KW"/>
</dbReference>
<comment type="similarity">
    <text evidence="2">Belongs to the glycosyl hydrolase 43 family.</text>
</comment>
<dbReference type="Proteomes" id="UP001589654">
    <property type="component" value="Unassembled WGS sequence"/>
</dbReference>
<dbReference type="SUPFAM" id="SSF75005">
    <property type="entry name" value="Arabinanase/levansucrase/invertase"/>
    <property type="match status" value="1"/>
</dbReference>
<sequence length="146" mass="16895">MLFFLFCVLSCNEELKQSFQEQVIPGELPDPSVIKVGDVYYASGSSNNWGPYYPVYQSKNLKNWEFVNYVFDQKPEWTIDSYWAPELFYENGTYYCYYTARRKDGISCIGVATTDDITKGFKDQGVIIEWGNEAIDAFVFKENGTK</sequence>
<protein>
    <submittedName>
        <fullName evidence="5">Glycoside hydrolase family 43 protein</fullName>
    </submittedName>
</protein>
<evidence type="ECO:0000313" key="5">
    <source>
        <dbReference type="EMBL" id="MFB9212365.1"/>
    </source>
</evidence>
<evidence type="ECO:0000313" key="6">
    <source>
        <dbReference type="Proteomes" id="UP001589654"/>
    </source>
</evidence>
<dbReference type="PANTHER" id="PTHR43301:SF3">
    <property type="entry name" value="ARABINAN ENDO-1,5-ALPHA-L-ARABINOSIDASE A-RELATED"/>
    <property type="match status" value="1"/>
</dbReference>
<dbReference type="InterPro" id="IPR050727">
    <property type="entry name" value="GH43_arabinanases"/>
</dbReference>
<keyword evidence="6" id="KW-1185">Reference proteome</keyword>
<dbReference type="EMBL" id="JBHMEW010000060">
    <property type="protein sequence ID" value="MFB9212365.1"/>
    <property type="molecule type" value="Genomic_DNA"/>
</dbReference>
<dbReference type="RefSeq" id="WP_290248273.1">
    <property type="nucleotide sequence ID" value="NZ_JAUFQT010000001.1"/>
</dbReference>
<keyword evidence="4" id="KW-0326">Glycosidase</keyword>
<dbReference type="PANTHER" id="PTHR43301">
    <property type="entry name" value="ARABINAN ENDO-1,5-ALPHA-L-ARABINOSIDASE"/>
    <property type="match status" value="1"/>
</dbReference>
<comment type="pathway">
    <text evidence="1">Glycan metabolism; L-arabinan degradation.</text>
</comment>
<accession>A0ABV5J850</accession>
<evidence type="ECO:0000256" key="4">
    <source>
        <dbReference type="ARBA" id="ARBA00023295"/>
    </source>
</evidence>
<dbReference type="Gene3D" id="2.115.10.20">
    <property type="entry name" value="Glycosyl hydrolase domain, family 43"/>
    <property type="match status" value="1"/>
</dbReference>
<dbReference type="InterPro" id="IPR006710">
    <property type="entry name" value="Glyco_hydro_43"/>
</dbReference>
<evidence type="ECO:0000256" key="3">
    <source>
        <dbReference type="ARBA" id="ARBA00022801"/>
    </source>
</evidence>
<name>A0ABV5J850_9BACT</name>
<comment type="caution">
    <text evidence="5">The sequence shown here is derived from an EMBL/GenBank/DDBJ whole genome shotgun (WGS) entry which is preliminary data.</text>
</comment>
<gene>
    <name evidence="5" type="ORF">ACFFUR_11165</name>
</gene>
<dbReference type="Pfam" id="PF04616">
    <property type="entry name" value="Glyco_hydro_43"/>
    <property type="match status" value="1"/>
</dbReference>
<proteinExistence type="inferred from homology"/>
<evidence type="ECO:0000256" key="1">
    <source>
        <dbReference type="ARBA" id="ARBA00004834"/>
    </source>
</evidence>
<organism evidence="5 6">
    <name type="scientific">Echinicola jeungdonensis</name>
    <dbReference type="NCBI Taxonomy" id="709343"/>
    <lineage>
        <taxon>Bacteria</taxon>
        <taxon>Pseudomonadati</taxon>
        <taxon>Bacteroidota</taxon>
        <taxon>Cytophagia</taxon>
        <taxon>Cytophagales</taxon>
        <taxon>Cyclobacteriaceae</taxon>
        <taxon>Echinicola</taxon>
    </lineage>
</organism>